<gene>
    <name evidence="2" type="ORF">GPUN_1171</name>
</gene>
<dbReference type="AlphaFoldDB" id="H5TAH3"/>
<name>H5TAH3_9ALTE</name>
<protein>
    <submittedName>
        <fullName evidence="2">Uncharacterized protein</fullName>
    </submittedName>
</protein>
<sequence length="47" mass="5028">MCLSKKISPINLLPTEIAGAATQKDNDTGGKPKQVANSIQYLPKSQE</sequence>
<feature type="region of interest" description="Disordered" evidence="1">
    <location>
        <begin position="21"/>
        <end position="47"/>
    </location>
</feature>
<evidence type="ECO:0000313" key="2">
    <source>
        <dbReference type="EMBL" id="GAB55300.1"/>
    </source>
</evidence>
<keyword evidence="3" id="KW-1185">Reference proteome</keyword>
<comment type="caution">
    <text evidence="2">The sequence shown here is derived from an EMBL/GenBank/DDBJ whole genome shotgun (WGS) entry which is preliminary data.</text>
</comment>
<reference evidence="2 3" key="2">
    <citation type="journal article" date="2017" name="Antonie Van Leeuwenhoek">
        <title>Rhizobium rhizosphaerae sp. nov., a novel species isolated from rice rhizosphere.</title>
        <authorList>
            <person name="Zhao J.J."/>
            <person name="Zhang J."/>
            <person name="Zhang R.J."/>
            <person name="Zhang C.W."/>
            <person name="Yin H.Q."/>
            <person name="Zhang X.X."/>
        </authorList>
    </citation>
    <scope>NUCLEOTIDE SEQUENCE [LARGE SCALE GENOMIC DNA]</scope>
    <source>
        <strain evidence="2 3">ACAM 611</strain>
    </source>
</reference>
<reference evidence="2 3" key="1">
    <citation type="journal article" date="2012" name="J. Bacteriol.">
        <title>Genome sequence of proteorhodopsin-containing sea ice bacterium Glaciecola punicea ACAM 611T.</title>
        <authorList>
            <person name="Qin Q.-L."/>
            <person name="Xie B.-B."/>
            <person name="Shu Y.-L."/>
            <person name="Rong J.-C."/>
            <person name="Zhao D.-L."/>
            <person name="Zhang X.-Y."/>
            <person name="Chen X.-L."/>
            <person name="Zhou B.-C."/>
            <person name="Zhanga Y.-Z."/>
        </authorList>
    </citation>
    <scope>NUCLEOTIDE SEQUENCE [LARGE SCALE GENOMIC DNA]</scope>
    <source>
        <strain evidence="2 3">ACAM 611</strain>
    </source>
</reference>
<accession>H5TAH3</accession>
<dbReference type="Proteomes" id="UP000053586">
    <property type="component" value="Unassembled WGS sequence"/>
</dbReference>
<organism evidence="2 3">
    <name type="scientific">Glaciecola punicea ACAM 611</name>
    <dbReference type="NCBI Taxonomy" id="1121923"/>
    <lineage>
        <taxon>Bacteria</taxon>
        <taxon>Pseudomonadati</taxon>
        <taxon>Pseudomonadota</taxon>
        <taxon>Gammaproteobacteria</taxon>
        <taxon>Alteromonadales</taxon>
        <taxon>Alteromonadaceae</taxon>
        <taxon>Glaciecola</taxon>
    </lineage>
</organism>
<evidence type="ECO:0000256" key="1">
    <source>
        <dbReference type="SAM" id="MobiDB-lite"/>
    </source>
</evidence>
<proteinExistence type="predicted"/>
<feature type="compositionally biased region" description="Polar residues" evidence="1">
    <location>
        <begin position="35"/>
        <end position="47"/>
    </location>
</feature>
<evidence type="ECO:0000313" key="3">
    <source>
        <dbReference type="Proteomes" id="UP000053586"/>
    </source>
</evidence>
<dbReference type="EMBL" id="BAET01000008">
    <property type="protein sequence ID" value="GAB55300.1"/>
    <property type="molecule type" value="Genomic_DNA"/>
</dbReference>